<comment type="caution">
    <text evidence="1">The sequence shown here is derived from an EMBL/GenBank/DDBJ whole genome shotgun (WGS) entry which is preliminary data.</text>
</comment>
<keyword evidence="2" id="KW-1185">Reference proteome</keyword>
<proteinExistence type="predicted"/>
<name>A0ABR2AM17_9ROSI</name>
<protein>
    <submittedName>
        <fullName evidence="1">Uncharacterized protein</fullName>
    </submittedName>
</protein>
<evidence type="ECO:0000313" key="2">
    <source>
        <dbReference type="Proteomes" id="UP001472677"/>
    </source>
</evidence>
<evidence type="ECO:0000313" key="1">
    <source>
        <dbReference type="EMBL" id="KAK8494725.1"/>
    </source>
</evidence>
<dbReference type="Proteomes" id="UP001472677">
    <property type="component" value="Unassembled WGS sequence"/>
</dbReference>
<reference evidence="1 2" key="1">
    <citation type="journal article" date="2024" name="G3 (Bethesda)">
        <title>Genome assembly of Hibiscus sabdariffa L. provides insights into metabolisms of medicinal natural products.</title>
        <authorList>
            <person name="Kim T."/>
        </authorList>
    </citation>
    <scope>NUCLEOTIDE SEQUENCE [LARGE SCALE GENOMIC DNA]</scope>
    <source>
        <strain evidence="1">TK-2024</strain>
        <tissue evidence="1">Old leaves</tissue>
    </source>
</reference>
<gene>
    <name evidence="1" type="ORF">V6N12_055249</name>
</gene>
<accession>A0ABR2AM17</accession>
<dbReference type="EMBL" id="JBBPBM010000502">
    <property type="protein sequence ID" value="KAK8494725.1"/>
    <property type="molecule type" value="Genomic_DNA"/>
</dbReference>
<organism evidence="1 2">
    <name type="scientific">Hibiscus sabdariffa</name>
    <name type="common">roselle</name>
    <dbReference type="NCBI Taxonomy" id="183260"/>
    <lineage>
        <taxon>Eukaryota</taxon>
        <taxon>Viridiplantae</taxon>
        <taxon>Streptophyta</taxon>
        <taxon>Embryophyta</taxon>
        <taxon>Tracheophyta</taxon>
        <taxon>Spermatophyta</taxon>
        <taxon>Magnoliopsida</taxon>
        <taxon>eudicotyledons</taxon>
        <taxon>Gunneridae</taxon>
        <taxon>Pentapetalae</taxon>
        <taxon>rosids</taxon>
        <taxon>malvids</taxon>
        <taxon>Malvales</taxon>
        <taxon>Malvaceae</taxon>
        <taxon>Malvoideae</taxon>
        <taxon>Hibiscus</taxon>
    </lineage>
</organism>
<sequence length="151" mass="17431">MWRSPSERQRRFLRVIGLKRGYVWQRGAMRLKFDFLDLCLHRGYGGFQGFSQLQEIDAHRHSPSLGSYWFLFADFASSKRGRCGVKLKLPAMWNSLVEAMVGEDAYSIVNMAKEKEVLLSCAELTSRFPGVVSVQSLELTFPKKYRLNEDT</sequence>